<evidence type="ECO:0000313" key="2">
    <source>
        <dbReference type="Proteomes" id="UP000607653"/>
    </source>
</evidence>
<dbReference type="InterPro" id="IPR027417">
    <property type="entry name" value="P-loop_NTPase"/>
</dbReference>
<proteinExistence type="predicted"/>
<comment type="caution">
    <text evidence="1">The sequence shown here is derived from an EMBL/GenBank/DDBJ whole genome shotgun (WGS) entry which is preliminary data.</text>
</comment>
<protein>
    <submittedName>
        <fullName evidence="1">Uncharacterized protein</fullName>
    </submittedName>
</protein>
<accession>A0A822XC99</accession>
<evidence type="ECO:0000313" key="1">
    <source>
        <dbReference type="EMBL" id="DAD19034.1"/>
    </source>
</evidence>
<keyword evidence="2" id="KW-1185">Reference proteome</keyword>
<dbReference type="AlphaFoldDB" id="A0A822XC99"/>
<reference evidence="1 2" key="1">
    <citation type="journal article" date="2020" name="Mol. Biol. Evol.">
        <title>Distinct Expression and Methylation Patterns for Genes with Different Fates following a Single Whole-Genome Duplication in Flowering Plants.</title>
        <authorList>
            <person name="Shi T."/>
            <person name="Rahmani R.S."/>
            <person name="Gugger P.F."/>
            <person name="Wang M."/>
            <person name="Li H."/>
            <person name="Zhang Y."/>
            <person name="Li Z."/>
            <person name="Wang Q."/>
            <person name="Van de Peer Y."/>
            <person name="Marchal K."/>
            <person name="Chen J."/>
        </authorList>
    </citation>
    <scope>NUCLEOTIDE SEQUENCE [LARGE SCALE GENOMIC DNA]</scope>
    <source>
        <tissue evidence="1">Leaf</tissue>
    </source>
</reference>
<dbReference type="Proteomes" id="UP000607653">
    <property type="component" value="Unassembled WGS sequence"/>
</dbReference>
<dbReference type="EMBL" id="DUZY01000001">
    <property type="protein sequence ID" value="DAD19034.1"/>
    <property type="molecule type" value="Genomic_DNA"/>
</dbReference>
<name>A0A822XC99_NELNU</name>
<gene>
    <name evidence="1" type="ORF">HUJ06_020497</name>
</gene>
<sequence>MGRGVYLPRAGPSVVIVFSIRESMVGRDFLPRGFGIVIRRPLVLQLHKTEG</sequence>
<dbReference type="Gene3D" id="3.40.50.300">
    <property type="entry name" value="P-loop containing nucleotide triphosphate hydrolases"/>
    <property type="match status" value="1"/>
</dbReference>
<organism evidence="1 2">
    <name type="scientific">Nelumbo nucifera</name>
    <name type="common">Sacred lotus</name>
    <dbReference type="NCBI Taxonomy" id="4432"/>
    <lineage>
        <taxon>Eukaryota</taxon>
        <taxon>Viridiplantae</taxon>
        <taxon>Streptophyta</taxon>
        <taxon>Embryophyta</taxon>
        <taxon>Tracheophyta</taxon>
        <taxon>Spermatophyta</taxon>
        <taxon>Magnoliopsida</taxon>
        <taxon>Proteales</taxon>
        <taxon>Nelumbonaceae</taxon>
        <taxon>Nelumbo</taxon>
    </lineage>
</organism>